<dbReference type="CDD" id="cd00121">
    <property type="entry name" value="MATH"/>
    <property type="match status" value="1"/>
</dbReference>
<dbReference type="OMA" id="PLIMNDE"/>
<gene>
    <name evidence="5" type="ORF">HHK36_025982</name>
</gene>
<feature type="domain" description="MATH" evidence="4">
    <location>
        <begin position="117"/>
        <end position="237"/>
    </location>
</feature>
<evidence type="ECO:0000256" key="2">
    <source>
        <dbReference type="SAM" id="Coils"/>
    </source>
</evidence>
<dbReference type="Pfam" id="PF22486">
    <property type="entry name" value="MATH_2"/>
    <property type="match status" value="1"/>
</dbReference>
<dbReference type="InterPro" id="IPR050804">
    <property type="entry name" value="MCC"/>
</dbReference>
<dbReference type="SUPFAM" id="SSF49599">
    <property type="entry name" value="TRAF domain-like"/>
    <property type="match status" value="1"/>
</dbReference>
<dbReference type="InterPro" id="IPR007942">
    <property type="entry name" value="PLipase-like"/>
</dbReference>
<feature type="region of interest" description="Disordered" evidence="3">
    <location>
        <begin position="307"/>
        <end position="328"/>
    </location>
</feature>
<dbReference type="SMART" id="SM00061">
    <property type="entry name" value="MATH"/>
    <property type="match status" value="1"/>
</dbReference>
<dbReference type="EMBL" id="JABCRI010000019">
    <property type="protein sequence ID" value="KAF8389289.1"/>
    <property type="molecule type" value="Genomic_DNA"/>
</dbReference>
<reference evidence="5 6" key="1">
    <citation type="submission" date="2020-04" db="EMBL/GenBank/DDBJ databases">
        <title>Plant Genome Project.</title>
        <authorList>
            <person name="Zhang R.-G."/>
        </authorList>
    </citation>
    <scope>NUCLEOTIDE SEQUENCE [LARGE SCALE GENOMIC DNA]</scope>
    <source>
        <strain evidence="5">YNK0</strain>
        <tissue evidence="5">Leaf</tissue>
    </source>
</reference>
<evidence type="ECO:0000256" key="3">
    <source>
        <dbReference type="SAM" id="MobiDB-lite"/>
    </source>
</evidence>
<name>A0A834YIE6_TETSI</name>
<evidence type="ECO:0000259" key="4">
    <source>
        <dbReference type="PROSITE" id="PS50144"/>
    </source>
</evidence>
<evidence type="ECO:0000256" key="1">
    <source>
        <dbReference type="ARBA" id="ARBA00023054"/>
    </source>
</evidence>
<sequence length="600" mass="67017">MTTDGARTIAFKANGCSALQQQGGFDLDYIHKEKLGKKVSMHYACISTVCHGTAQANGHPGSNDFNGTLSLLIQWCRIGSCRMTTDFGTGWIAQILLVYSIYFETASTMESELVLPSSRFKWKIRNFSRLNTKKHYSETFFVGGYKWRVLIFPKGNKVDHLSIYLDVADSTNLPYAQFSFSVINQIHEKNTIIKGTQHQFSAEESDWGYTSFMPLSKLYDPDRGYLVNDTCIVEAKVAVRKVVDNTEGNNLEPLIMNDEETIAIQVEEIISAEGITEEPAITNDEEATVVKIQNVDMEKIDTGAETVAENEDTTSAEFPVPESESTPVVSIGTAPEVSIMVPIAPAGATLEMPSNDQVSEVEVTTEAVLVEENQIDNSVELPTDEEPIQPSLFTEELDSIVNKYPISEAHKSTWQDIVKKYGDITQKSNIKNSKMKATCIETICDIISVLKGTPAQGLKMTSINQCVSDLEDVEITKMDVSWLKERLHMLKTILAQSIQFSVMDDSFKVKTERVAKLTASIAEDNSKIEDARKEIENARKEIAKQEALIMESLESLKVKKEELKTVRRAITSQHEEFEPLRTAAEKLLYYGTEGFTLDLL</sequence>
<feature type="coiled-coil region" evidence="2">
    <location>
        <begin position="514"/>
        <end position="573"/>
    </location>
</feature>
<organism evidence="5 6">
    <name type="scientific">Tetracentron sinense</name>
    <name type="common">Spur-leaf</name>
    <dbReference type="NCBI Taxonomy" id="13715"/>
    <lineage>
        <taxon>Eukaryota</taxon>
        <taxon>Viridiplantae</taxon>
        <taxon>Streptophyta</taxon>
        <taxon>Embryophyta</taxon>
        <taxon>Tracheophyta</taxon>
        <taxon>Spermatophyta</taxon>
        <taxon>Magnoliopsida</taxon>
        <taxon>Trochodendrales</taxon>
        <taxon>Trochodendraceae</taxon>
        <taxon>Tetracentron</taxon>
    </lineage>
</organism>
<dbReference type="OrthoDB" id="289038at2759"/>
<dbReference type="PANTHER" id="PTHR46236">
    <property type="entry name" value="TRAF-LIKE SUPERFAMILY PROTEIN"/>
    <property type="match status" value="1"/>
</dbReference>
<keyword evidence="1 2" id="KW-0175">Coiled coil</keyword>
<evidence type="ECO:0000313" key="6">
    <source>
        <dbReference type="Proteomes" id="UP000655225"/>
    </source>
</evidence>
<proteinExistence type="predicted"/>
<dbReference type="Proteomes" id="UP000655225">
    <property type="component" value="Unassembled WGS sequence"/>
</dbReference>
<accession>A0A834YIE6</accession>
<dbReference type="Gene3D" id="2.60.210.10">
    <property type="entry name" value="Apoptosis, Tumor Necrosis Factor Receptor Associated Protein 2, Chain A"/>
    <property type="match status" value="1"/>
</dbReference>
<dbReference type="PANTHER" id="PTHR46236:SF35">
    <property type="entry name" value="MATH DOMAIN-CONTAINING PROTEIN"/>
    <property type="match status" value="1"/>
</dbReference>
<comment type="caution">
    <text evidence="5">The sequence shown here is derived from an EMBL/GenBank/DDBJ whole genome shotgun (WGS) entry which is preliminary data.</text>
</comment>
<dbReference type="Pfam" id="PF05278">
    <property type="entry name" value="PEARLI-4"/>
    <property type="match status" value="1"/>
</dbReference>
<dbReference type="InterPro" id="IPR002083">
    <property type="entry name" value="MATH/TRAF_dom"/>
</dbReference>
<dbReference type="AlphaFoldDB" id="A0A834YIE6"/>
<dbReference type="PROSITE" id="PS50144">
    <property type="entry name" value="MATH"/>
    <property type="match status" value="1"/>
</dbReference>
<protein>
    <recommendedName>
        <fullName evidence="4">MATH domain-containing protein</fullName>
    </recommendedName>
</protein>
<evidence type="ECO:0000313" key="5">
    <source>
        <dbReference type="EMBL" id="KAF8389289.1"/>
    </source>
</evidence>
<keyword evidence="6" id="KW-1185">Reference proteome</keyword>
<dbReference type="InterPro" id="IPR008974">
    <property type="entry name" value="TRAF-like"/>
</dbReference>
<dbReference type="FunFam" id="2.60.210.10:FF:000005">
    <property type="entry name" value="Ubiquitin carboxyl-terminal hydrolase 13"/>
    <property type="match status" value="1"/>
</dbReference>